<reference evidence="4" key="1">
    <citation type="submission" date="2016-08" db="EMBL/GenBank/DDBJ databases">
        <title>Complete Genome Seqeunce of Paenibacillus sp. nov. IHBB 9852 from high altitute lake of Indian trans-Himalayas.</title>
        <authorList>
            <person name="Kiran S."/>
            <person name="Swarnkar M.K."/>
            <person name="Rana A."/>
            <person name="Tewari R."/>
            <person name="Gulati A."/>
        </authorList>
    </citation>
    <scope>NUCLEOTIDE SEQUENCE [LARGE SCALE GENOMIC DNA]</scope>
    <source>
        <strain evidence="4">IHBB 9852</strain>
    </source>
</reference>
<dbReference type="EMBL" id="CP016809">
    <property type="protein sequence ID" value="ANY75878.1"/>
    <property type="molecule type" value="Genomic_DNA"/>
</dbReference>
<feature type="signal peptide" evidence="2">
    <location>
        <begin position="1"/>
        <end position="25"/>
    </location>
</feature>
<feature type="chain" id="PRO_5039387386" description="SLH domain-containing protein" evidence="2">
    <location>
        <begin position="26"/>
        <end position="494"/>
    </location>
</feature>
<evidence type="ECO:0000259" key="3">
    <source>
        <dbReference type="PROSITE" id="PS51272"/>
    </source>
</evidence>
<name>A0A1B2E7E1_9BACL</name>
<keyword evidence="1 2" id="KW-0732">Signal</keyword>
<dbReference type="PROSITE" id="PS51272">
    <property type="entry name" value="SLH"/>
    <property type="match status" value="2"/>
</dbReference>
<sequence length="494" mass="52789">MNKYKTKFASLMLAAALGTASLPLAAEPANAAMAAMTSQELQEAIQELSRLGIIHGYQDGTLRMQNNITRAELAKLVALTFGLESSPASPAQITDTPPSHWSFTYAAALTSLDIMKAEDGVFDPSGSVTNDELVQIVAKVLKRDVKSVQYWAEPFFSRNHSTTRGEAAFLLDKARQAIPSANANITSVRALNAITLIVTFDAPLTAENEAFAQAKADFAFTNGLTLTNMPRLKTGSIATYIVPTSVQQPGTSYTLAYKGKDAGSFTGNANKLDMTEVRQVANDTFELEALKENGVVDYGYVISAYSAGRGENAFILDDNNRADGVEYQIISSGQAREVTITPEGGQPITAKYVPFTQSTDGKQEPKFRLPEGIVLKPGITYTVTSDWANIASPTFVAKEMAPLQIDKAEAASETSIVVTLAEDPGDELFSGRSVELTDAEGNKRTAAYKYSSRKGAAGVFELAHGSKLTAGTTYVVTPVGEWAGESEAELTVAP</sequence>
<gene>
    <name evidence="4" type="ORF">BBD41_26715</name>
</gene>
<evidence type="ECO:0000313" key="4">
    <source>
        <dbReference type="EMBL" id="ANY75878.1"/>
    </source>
</evidence>
<protein>
    <recommendedName>
        <fullName evidence="3">SLH domain-containing protein</fullName>
    </recommendedName>
</protein>
<proteinExistence type="predicted"/>
<dbReference type="Pfam" id="PF00395">
    <property type="entry name" value="SLH"/>
    <property type="match status" value="2"/>
</dbReference>
<dbReference type="InterPro" id="IPR014755">
    <property type="entry name" value="Cu-Rt/internalin_Ig-like"/>
</dbReference>
<dbReference type="InterPro" id="IPR001119">
    <property type="entry name" value="SLH_dom"/>
</dbReference>
<feature type="domain" description="SLH" evidence="3">
    <location>
        <begin position="92"/>
        <end position="151"/>
    </location>
</feature>
<feature type="domain" description="SLH" evidence="3">
    <location>
        <begin position="28"/>
        <end position="91"/>
    </location>
</feature>
<organism evidence="4">
    <name type="scientific">Paenibacillus ihbetae</name>
    <dbReference type="NCBI Taxonomy" id="1870820"/>
    <lineage>
        <taxon>Bacteria</taxon>
        <taxon>Bacillati</taxon>
        <taxon>Bacillota</taxon>
        <taxon>Bacilli</taxon>
        <taxon>Bacillales</taxon>
        <taxon>Paenibacillaceae</taxon>
        <taxon>Paenibacillus</taxon>
    </lineage>
</organism>
<dbReference type="KEGG" id="pib:BBD41_26715"/>
<evidence type="ECO:0000256" key="2">
    <source>
        <dbReference type="SAM" id="SignalP"/>
    </source>
</evidence>
<dbReference type="RefSeq" id="WP_099479703.1">
    <property type="nucleotide sequence ID" value="NZ_CP016809.1"/>
</dbReference>
<dbReference type="Gene3D" id="2.60.40.1220">
    <property type="match status" value="1"/>
</dbReference>
<dbReference type="AlphaFoldDB" id="A0A1B2E7E1"/>
<evidence type="ECO:0000256" key="1">
    <source>
        <dbReference type="ARBA" id="ARBA00022729"/>
    </source>
</evidence>
<accession>A0A1B2E7E1</accession>